<proteinExistence type="predicted"/>
<keyword evidence="2" id="KW-1185">Reference proteome</keyword>
<name>A0A1I6Y0Y8_9HYPH</name>
<reference evidence="2" key="1">
    <citation type="submission" date="2016-10" db="EMBL/GenBank/DDBJ databases">
        <authorList>
            <person name="Varghese N."/>
            <person name="Submissions S."/>
        </authorList>
    </citation>
    <scope>NUCLEOTIDE SEQUENCE [LARGE SCALE GENOMIC DNA]</scope>
    <source>
        <strain evidence="2">DSM 17465</strain>
    </source>
</reference>
<protein>
    <submittedName>
        <fullName evidence="1">Uncharacterized protein</fullName>
    </submittedName>
</protein>
<sequence>MNETVSLIPLPERCYINLSHPASSKVSWRSLGIVLGRVAALPNLTDIFLSQAQFNLLAARFTPRPLRPLMMTSGLQVILTNLAYVETDCDSGQTTLQRPSGGLCELAKALGELIPRPNTISRTDSAKLEQIRQATTITALNQLSRRSLTGPTIPLAATIKPKSPEIAAIDWADAMETAVNCNTFKNGAAA</sequence>
<evidence type="ECO:0000313" key="1">
    <source>
        <dbReference type="EMBL" id="SFT44188.1"/>
    </source>
</evidence>
<gene>
    <name evidence="1" type="ORF">SAMN05444141_101574</name>
</gene>
<dbReference type="Proteomes" id="UP000183371">
    <property type="component" value="Unassembled WGS sequence"/>
</dbReference>
<accession>A0A1I6Y0Y8</accession>
<dbReference type="AlphaFoldDB" id="A0A1I6Y0Y8"/>
<organism evidence="1 2">
    <name type="scientific">Pseudovibrio denitrificans</name>
    <dbReference type="NCBI Taxonomy" id="258256"/>
    <lineage>
        <taxon>Bacteria</taxon>
        <taxon>Pseudomonadati</taxon>
        <taxon>Pseudomonadota</taxon>
        <taxon>Alphaproteobacteria</taxon>
        <taxon>Hyphomicrobiales</taxon>
        <taxon>Stappiaceae</taxon>
        <taxon>Pseudovibrio</taxon>
    </lineage>
</organism>
<dbReference type="RefSeq" id="WP_083416496.1">
    <property type="nucleotide sequence ID" value="NZ_FPBD01000001.1"/>
</dbReference>
<dbReference type="EMBL" id="FPBD01000001">
    <property type="protein sequence ID" value="SFT44188.1"/>
    <property type="molecule type" value="Genomic_DNA"/>
</dbReference>
<evidence type="ECO:0000313" key="2">
    <source>
        <dbReference type="Proteomes" id="UP000183371"/>
    </source>
</evidence>